<dbReference type="OrthoDB" id="9806127at2"/>
<evidence type="ECO:0000313" key="1">
    <source>
        <dbReference type="EMBL" id="EYT48770.1"/>
    </source>
</evidence>
<dbReference type="InterPro" id="IPR027417">
    <property type="entry name" value="P-loop_NTPase"/>
</dbReference>
<proteinExistence type="predicted"/>
<accession>A0A022KSW7</accession>
<dbReference type="SUPFAM" id="SSF52540">
    <property type="entry name" value="P-loop containing nucleoside triphosphate hydrolases"/>
    <property type="match status" value="1"/>
</dbReference>
<dbReference type="InterPro" id="IPR039421">
    <property type="entry name" value="Type_1_exporter"/>
</dbReference>
<organism evidence="1 2">
    <name type="scientific">Brachybacterium muris UCD-AY4</name>
    <dbReference type="NCBI Taxonomy" id="1249481"/>
    <lineage>
        <taxon>Bacteria</taxon>
        <taxon>Bacillati</taxon>
        <taxon>Actinomycetota</taxon>
        <taxon>Actinomycetes</taxon>
        <taxon>Micrococcales</taxon>
        <taxon>Dermabacteraceae</taxon>
        <taxon>Brachybacterium</taxon>
    </lineage>
</organism>
<protein>
    <recommendedName>
        <fullName evidence="3">ABC transporter ATP-binding protein</fullName>
    </recommendedName>
</protein>
<dbReference type="GO" id="GO:0015421">
    <property type="term" value="F:ABC-type oligopeptide transporter activity"/>
    <property type="evidence" value="ECO:0007669"/>
    <property type="project" value="TreeGrafter"/>
</dbReference>
<gene>
    <name evidence="1" type="ORF">D641_0111180</name>
</gene>
<comment type="caution">
    <text evidence="1">The sequence shown here is derived from an EMBL/GenBank/DDBJ whole genome shotgun (WGS) entry which is preliminary data.</text>
</comment>
<evidence type="ECO:0000313" key="2">
    <source>
        <dbReference type="Proteomes" id="UP000019754"/>
    </source>
</evidence>
<dbReference type="Gene3D" id="3.40.50.300">
    <property type="entry name" value="P-loop containing nucleotide triphosphate hydrolases"/>
    <property type="match status" value="1"/>
</dbReference>
<dbReference type="PANTHER" id="PTHR43394">
    <property type="entry name" value="ATP-DEPENDENT PERMEASE MDL1, MITOCHONDRIAL"/>
    <property type="match status" value="1"/>
</dbReference>
<dbReference type="STRING" id="1249481.D641_0111180"/>
<name>A0A022KSW7_9MICO</name>
<dbReference type="EMBL" id="AORC01000013">
    <property type="protein sequence ID" value="EYT48770.1"/>
    <property type="molecule type" value="Genomic_DNA"/>
</dbReference>
<dbReference type="PANTHER" id="PTHR43394:SF19">
    <property type="entry name" value="ABC TRANSPORTER B FAMILY"/>
    <property type="match status" value="1"/>
</dbReference>
<reference evidence="1 2" key="1">
    <citation type="journal article" date="2013" name="Genome Announc.">
        <title>Draft genome sequence of an Actinobacterium, Brachybacterium muris strain UCD-AY4.</title>
        <authorList>
            <person name="Lo J.R."/>
            <person name="Lang J.M."/>
            <person name="Darling A.E."/>
            <person name="Eisen J.A."/>
            <person name="Coil D.A."/>
        </authorList>
    </citation>
    <scope>NUCLEOTIDE SEQUENCE [LARGE SCALE GENOMIC DNA]</scope>
    <source>
        <strain evidence="1 2">UCD-AY4</strain>
    </source>
</reference>
<keyword evidence="2" id="KW-1185">Reference proteome</keyword>
<dbReference type="Proteomes" id="UP000019754">
    <property type="component" value="Unassembled WGS sequence"/>
</dbReference>
<sequence>MLILDEATSSLDNETEYEVTRTIEELRGDVTVLVIAHRLSTVKNADEILFFSGGAMLDRGSMQELRDRQPEFARLVELGSLSM</sequence>
<dbReference type="AlphaFoldDB" id="A0A022KSW7"/>
<dbReference type="RefSeq" id="WP_017824869.1">
    <property type="nucleotide sequence ID" value="NZ_KB403092.1"/>
</dbReference>
<dbReference type="HOGENOM" id="CLU_000604_61_9_11"/>
<evidence type="ECO:0008006" key="3">
    <source>
        <dbReference type="Google" id="ProtNLM"/>
    </source>
</evidence>